<dbReference type="EMBL" id="LNIX01000003">
    <property type="protein sequence ID" value="OXA57403.1"/>
    <property type="molecule type" value="Genomic_DNA"/>
</dbReference>
<evidence type="ECO:0000313" key="3">
    <source>
        <dbReference type="Proteomes" id="UP000198287"/>
    </source>
</evidence>
<sequence length="249" mass="28175">MTMVTPGKLSCISTADQNTPPQQTTTCIPYQLNEKRLRVTRIAYGILLVSATTFLTVYSFLWLQIQPPLDLYEAGNSWTFIILLTTCAIVIFLTGTVLVLDRCQVPIRWKHLALVDLIMITCWASTILLVMGALEQTQNRRDCPKEVKCNGRFAPKMSTTFGLYVAGVCGTNLTEWDIKFGLKPTEPQDEIKCEATKTLKIEIYCMYVWVGELYLAILIHVILGLGNCKNKKNRQKQNCRCCMMNCQVS</sequence>
<keyword evidence="1" id="KW-1133">Transmembrane helix</keyword>
<keyword evidence="3" id="KW-1185">Reference proteome</keyword>
<evidence type="ECO:0000313" key="2">
    <source>
        <dbReference type="EMBL" id="OXA57403.1"/>
    </source>
</evidence>
<keyword evidence="1" id="KW-0472">Membrane</keyword>
<proteinExistence type="predicted"/>
<feature type="transmembrane region" description="Helical" evidence="1">
    <location>
        <begin position="112"/>
        <end position="134"/>
    </location>
</feature>
<evidence type="ECO:0000256" key="1">
    <source>
        <dbReference type="SAM" id="Phobius"/>
    </source>
</evidence>
<dbReference type="AlphaFoldDB" id="A0A226EI84"/>
<feature type="transmembrane region" description="Helical" evidence="1">
    <location>
        <begin position="42"/>
        <end position="65"/>
    </location>
</feature>
<feature type="transmembrane region" description="Helical" evidence="1">
    <location>
        <begin position="77"/>
        <end position="100"/>
    </location>
</feature>
<keyword evidence="1" id="KW-0812">Transmembrane</keyword>
<accession>A0A226EI84</accession>
<comment type="caution">
    <text evidence="2">The sequence shown here is derived from an EMBL/GenBank/DDBJ whole genome shotgun (WGS) entry which is preliminary data.</text>
</comment>
<feature type="transmembrane region" description="Helical" evidence="1">
    <location>
        <begin position="206"/>
        <end position="226"/>
    </location>
</feature>
<dbReference type="Proteomes" id="UP000198287">
    <property type="component" value="Unassembled WGS sequence"/>
</dbReference>
<organism evidence="2 3">
    <name type="scientific">Folsomia candida</name>
    <name type="common">Springtail</name>
    <dbReference type="NCBI Taxonomy" id="158441"/>
    <lineage>
        <taxon>Eukaryota</taxon>
        <taxon>Metazoa</taxon>
        <taxon>Ecdysozoa</taxon>
        <taxon>Arthropoda</taxon>
        <taxon>Hexapoda</taxon>
        <taxon>Collembola</taxon>
        <taxon>Entomobryomorpha</taxon>
        <taxon>Isotomoidea</taxon>
        <taxon>Isotomidae</taxon>
        <taxon>Proisotominae</taxon>
        <taxon>Folsomia</taxon>
    </lineage>
</organism>
<name>A0A226EI84_FOLCA</name>
<protein>
    <submittedName>
        <fullName evidence="2">Uncharacterized protein</fullName>
    </submittedName>
</protein>
<gene>
    <name evidence="2" type="ORF">Fcan01_06586</name>
</gene>
<reference evidence="2 3" key="1">
    <citation type="submission" date="2015-12" db="EMBL/GenBank/DDBJ databases">
        <title>The genome of Folsomia candida.</title>
        <authorList>
            <person name="Faddeeva A."/>
            <person name="Derks M.F."/>
            <person name="Anvar Y."/>
            <person name="Smit S."/>
            <person name="Van Straalen N."/>
            <person name="Roelofs D."/>
        </authorList>
    </citation>
    <scope>NUCLEOTIDE SEQUENCE [LARGE SCALE GENOMIC DNA]</scope>
    <source>
        <strain evidence="2 3">VU population</strain>
        <tissue evidence="2">Whole body</tissue>
    </source>
</reference>